<dbReference type="RefSeq" id="XP_040629081.1">
    <property type="nucleotide sequence ID" value="XM_040770100.1"/>
</dbReference>
<feature type="region of interest" description="Disordered" evidence="1">
    <location>
        <begin position="79"/>
        <end position="99"/>
    </location>
</feature>
<reference evidence="2 3" key="1">
    <citation type="journal article" date="2012" name="Science">
        <title>The Paleozoic origin of enzymatic lignin decomposition reconstructed from 31 fungal genomes.</title>
        <authorList>
            <person name="Floudas D."/>
            <person name="Binder M."/>
            <person name="Riley R."/>
            <person name="Barry K."/>
            <person name="Blanchette R.A."/>
            <person name="Henrissat B."/>
            <person name="Martinez A.T."/>
            <person name="Otillar R."/>
            <person name="Spatafora J.W."/>
            <person name="Yadav J.S."/>
            <person name="Aerts A."/>
            <person name="Benoit I."/>
            <person name="Boyd A."/>
            <person name="Carlson A."/>
            <person name="Copeland A."/>
            <person name="Coutinho P.M."/>
            <person name="de Vries R.P."/>
            <person name="Ferreira P."/>
            <person name="Findley K."/>
            <person name="Foster B."/>
            <person name="Gaskell J."/>
            <person name="Glotzer D."/>
            <person name="Gorecki P."/>
            <person name="Heitman J."/>
            <person name="Hesse C."/>
            <person name="Hori C."/>
            <person name="Igarashi K."/>
            <person name="Jurgens J.A."/>
            <person name="Kallen N."/>
            <person name="Kersten P."/>
            <person name="Kohler A."/>
            <person name="Kuees U."/>
            <person name="Kumar T.K.A."/>
            <person name="Kuo A."/>
            <person name="LaButti K."/>
            <person name="Larrondo L.F."/>
            <person name="Lindquist E."/>
            <person name="Ling A."/>
            <person name="Lombard V."/>
            <person name="Lucas S."/>
            <person name="Lundell T."/>
            <person name="Martin R."/>
            <person name="McLaughlin D.J."/>
            <person name="Morgenstern I."/>
            <person name="Morin E."/>
            <person name="Murat C."/>
            <person name="Nagy L.G."/>
            <person name="Nolan M."/>
            <person name="Ohm R.A."/>
            <person name="Patyshakuliyeva A."/>
            <person name="Rokas A."/>
            <person name="Ruiz-Duenas F.J."/>
            <person name="Sabat G."/>
            <person name="Salamov A."/>
            <person name="Samejima M."/>
            <person name="Schmutz J."/>
            <person name="Slot J.C."/>
            <person name="St John F."/>
            <person name="Stenlid J."/>
            <person name="Sun H."/>
            <person name="Sun S."/>
            <person name="Syed K."/>
            <person name="Tsang A."/>
            <person name="Wiebenga A."/>
            <person name="Young D."/>
            <person name="Pisabarro A."/>
            <person name="Eastwood D.C."/>
            <person name="Martin F."/>
            <person name="Cullen D."/>
            <person name="Grigoriev I.V."/>
            <person name="Hibbett D.S."/>
        </authorList>
    </citation>
    <scope>NUCLEOTIDE SEQUENCE [LARGE SCALE GENOMIC DNA]</scope>
    <source>
        <strain evidence="2 3">DJM-731 SS1</strain>
    </source>
</reference>
<name>M5G0C1_DACPD</name>
<evidence type="ECO:0000256" key="1">
    <source>
        <dbReference type="SAM" id="MobiDB-lite"/>
    </source>
</evidence>
<dbReference type="HOGENOM" id="CLU_1077777_0_0_1"/>
<evidence type="ECO:0000313" key="3">
    <source>
        <dbReference type="Proteomes" id="UP000030653"/>
    </source>
</evidence>
<keyword evidence="3" id="KW-1185">Reference proteome</keyword>
<sequence length="258" mass="29006">MAHARPLPLALFRQPRRSCYLSPALPAFPRISSTLSRYSTATRTHPSASPANDPKPTQHPYLKPPAVLFPYHRLPRIQTPASLRSPTNPFARRPPGWRGMLGVKRNEKVKSLERHWRGREKSEDKVEGGTEESKKAHRLLLAKHLWASAPLLSLPPPPHAGKSLLTLSQPQLQEYIDHYTRALGPVPPFSLPTTRTAAWPSPAHVTRHALGLAKEWGVKVAHGVDWRCATRRDVGRVFLQVAARRRALKAGDRERKDE</sequence>
<feature type="region of interest" description="Disordered" evidence="1">
    <location>
        <begin position="38"/>
        <end position="61"/>
    </location>
</feature>
<feature type="compositionally biased region" description="Polar residues" evidence="1">
    <location>
        <begin position="79"/>
        <end position="88"/>
    </location>
</feature>
<organism evidence="2 3">
    <name type="scientific">Dacryopinax primogenitus (strain DJM 731)</name>
    <name type="common">Brown rot fungus</name>
    <dbReference type="NCBI Taxonomy" id="1858805"/>
    <lineage>
        <taxon>Eukaryota</taxon>
        <taxon>Fungi</taxon>
        <taxon>Dikarya</taxon>
        <taxon>Basidiomycota</taxon>
        <taxon>Agaricomycotina</taxon>
        <taxon>Dacrymycetes</taxon>
        <taxon>Dacrymycetales</taxon>
        <taxon>Dacrymycetaceae</taxon>
        <taxon>Dacryopinax</taxon>
    </lineage>
</organism>
<dbReference type="EMBL" id="JH795862">
    <property type="protein sequence ID" value="EJU02184.1"/>
    <property type="molecule type" value="Genomic_DNA"/>
</dbReference>
<dbReference type="GeneID" id="63685162"/>
<accession>M5G0C1</accession>
<protein>
    <submittedName>
        <fullName evidence="2">Uncharacterized protein</fullName>
    </submittedName>
</protein>
<feature type="compositionally biased region" description="Polar residues" evidence="1">
    <location>
        <begin position="38"/>
        <end position="50"/>
    </location>
</feature>
<dbReference type="AlphaFoldDB" id="M5G0C1"/>
<evidence type="ECO:0000313" key="2">
    <source>
        <dbReference type="EMBL" id="EJU02184.1"/>
    </source>
</evidence>
<proteinExistence type="predicted"/>
<dbReference type="Proteomes" id="UP000030653">
    <property type="component" value="Unassembled WGS sequence"/>
</dbReference>
<gene>
    <name evidence="2" type="ORF">DACRYDRAFT_115943</name>
</gene>